<evidence type="ECO:0000313" key="12">
    <source>
        <dbReference type="Proteomes" id="UP000183407"/>
    </source>
</evidence>
<dbReference type="Pfam" id="PF24883">
    <property type="entry name" value="NPHP3_N"/>
    <property type="match status" value="1"/>
</dbReference>
<dbReference type="AlphaFoldDB" id="A0A1H4ITK1"/>
<dbReference type="InterPro" id="IPR011990">
    <property type="entry name" value="TPR-like_helical_dom_sf"/>
</dbReference>
<evidence type="ECO:0000256" key="5">
    <source>
        <dbReference type="ARBA" id="ARBA00022777"/>
    </source>
</evidence>
<evidence type="ECO:0000256" key="1">
    <source>
        <dbReference type="ARBA" id="ARBA00022527"/>
    </source>
</evidence>
<evidence type="ECO:0000256" key="8">
    <source>
        <dbReference type="PROSITE-ProRule" id="PRU10141"/>
    </source>
</evidence>
<reference evidence="12" key="1">
    <citation type="submission" date="2016-10" db="EMBL/GenBank/DDBJ databases">
        <authorList>
            <person name="Varghese N."/>
        </authorList>
    </citation>
    <scope>NUCLEOTIDE SEQUENCE [LARGE SCALE GENOMIC DNA]</scope>
    <source>
        <strain evidence="12">DSM 44719</strain>
    </source>
</reference>
<dbReference type="PANTHER" id="PTHR43289">
    <property type="entry name" value="MITOGEN-ACTIVATED PROTEIN KINASE KINASE KINASE 20-RELATED"/>
    <property type="match status" value="1"/>
</dbReference>
<dbReference type="SUPFAM" id="SSF52540">
    <property type="entry name" value="P-loop containing nucleoside triphosphate hydrolases"/>
    <property type="match status" value="1"/>
</dbReference>
<dbReference type="Gene3D" id="1.25.40.10">
    <property type="entry name" value="Tetratricopeptide repeat domain"/>
    <property type="match status" value="1"/>
</dbReference>
<dbReference type="InterPro" id="IPR008271">
    <property type="entry name" value="Ser/Thr_kinase_AS"/>
</dbReference>
<dbReference type="PIRSF" id="PIRSF000574">
    <property type="entry name" value="Ser/Thr_PK_PknK_prd"/>
    <property type="match status" value="1"/>
</dbReference>
<dbReference type="GO" id="GO:0005524">
    <property type="term" value="F:ATP binding"/>
    <property type="evidence" value="ECO:0007669"/>
    <property type="project" value="UniProtKB-UniRule"/>
</dbReference>
<dbReference type="GO" id="GO:0046872">
    <property type="term" value="F:metal ion binding"/>
    <property type="evidence" value="ECO:0007669"/>
    <property type="project" value="UniProtKB-UniRule"/>
</dbReference>
<comment type="catalytic activity">
    <reaction evidence="7">
        <text>L-threonyl-[protein] + ATP = O-phospho-L-threonyl-[protein] + ADP + H(+)</text>
        <dbReference type="Rhea" id="RHEA:46608"/>
        <dbReference type="Rhea" id="RHEA-COMP:11060"/>
        <dbReference type="Rhea" id="RHEA-COMP:11605"/>
        <dbReference type="ChEBI" id="CHEBI:15378"/>
        <dbReference type="ChEBI" id="CHEBI:30013"/>
        <dbReference type="ChEBI" id="CHEBI:30616"/>
        <dbReference type="ChEBI" id="CHEBI:61977"/>
        <dbReference type="ChEBI" id="CHEBI:456216"/>
        <dbReference type="EC" id="2.7.11.1"/>
    </reaction>
</comment>
<comment type="catalytic activity">
    <reaction evidence="7">
        <text>L-seryl-[protein] + ATP = O-phospho-L-seryl-[protein] + ADP + H(+)</text>
        <dbReference type="Rhea" id="RHEA:17989"/>
        <dbReference type="Rhea" id="RHEA-COMP:9863"/>
        <dbReference type="Rhea" id="RHEA-COMP:11604"/>
        <dbReference type="ChEBI" id="CHEBI:15378"/>
        <dbReference type="ChEBI" id="CHEBI:29999"/>
        <dbReference type="ChEBI" id="CHEBI:30616"/>
        <dbReference type="ChEBI" id="CHEBI:83421"/>
        <dbReference type="ChEBI" id="CHEBI:456216"/>
        <dbReference type="EC" id="2.7.11.1"/>
    </reaction>
</comment>
<dbReference type="CDD" id="cd01120">
    <property type="entry name" value="RecA-like_superfamily"/>
    <property type="match status" value="1"/>
</dbReference>
<dbReference type="InterPro" id="IPR016236">
    <property type="entry name" value="Ser/Thr_kinase_PknK_prd"/>
</dbReference>
<evidence type="ECO:0000256" key="2">
    <source>
        <dbReference type="ARBA" id="ARBA00022679"/>
    </source>
</evidence>
<accession>A0A1H4ITK1</accession>
<proteinExistence type="inferred from homology"/>
<dbReference type="GO" id="GO:0004674">
    <property type="term" value="F:protein serine/threonine kinase activity"/>
    <property type="evidence" value="ECO:0007669"/>
    <property type="project" value="UniProtKB-UniRule"/>
</dbReference>
<dbReference type="InterPro" id="IPR027417">
    <property type="entry name" value="P-loop_NTPase"/>
</dbReference>
<keyword evidence="2 7" id="KW-0808">Transferase</keyword>
<dbReference type="InterPro" id="IPR059106">
    <property type="entry name" value="WHD_MalT"/>
</dbReference>
<dbReference type="PROSITE" id="PS50011">
    <property type="entry name" value="PROTEIN_KINASE_DOM"/>
    <property type="match status" value="1"/>
</dbReference>
<dbReference type="InterPro" id="IPR000719">
    <property type="entry name" value="Prot_kinase_dom"/>
</dbReference>
<dbReference type="Pfam" id="PF25873">
    <property type="entry name" value="WHD_MalT"/>
    <property type="match status" value="1"/>
</dbReference>
<dbReference type="InterPro" id="IPR011009">
    <property type="entry name" value="Kinase-like_dom_sf"/>
</dbReference>
<dbReference type="SUPFAM" id="SSF48452">
    <property type="entry name" value="TPR-like"/>
    <property type="match status" value="1"/>
</dbReference>
<dbReference type="Proteomes" id="UP000183407">
    <property type="component" value="Unassembled WGS sequence"/>
</dbReference>
<evidence type="ECO:0000313" key="11">
    <source>
        <dbReference type="EMBL" id="SEB36628.1"/>
    </source>
</evidence>
<evidence type="ECO:0000256" key="7">
    <source>
        <dbReference type="PIRNR" id="PIRNR000574"/>
    </source>
</evidence>
<dbReference type="InterPro" id="IPR056884">
    <property type="entry name" value="NPHP3-like_N"/>
</dbReference>
<sequence length="1174" mass="129395">MAELDPQSTQRDMDPGIEAELESAGFEDAREIGRGGFGVVYRCVQPSLDRVVAIKVLSSEFEGVDRERFLREQHAMGRLSGHPNIVHILHVGITPMGRPYIVMPYHVRGSLDSRIRRKGPLGWREALRIGVKLAGALETAHRLGIHHRDVKPANILTTEYGDPQLTDFGIARISGGFETAAGSIIGSPAFTAPELLRGEDPTAASDVYGLGATLFCAITGHAAFERRNGEKVVSQFLRITSHPIPDLREQGIPDDVCAAIERAMAGEPTDRPASAADFAHELREVERRHELSVDEMALPGEEGSAEGPPENMTAASSRGRSEPRRNQVTPRPPPVASTRFHPPEATRARVERGRLMQVLRAGRSRRLIVIHAPAGFGKSTLAAQWRDALVEENVAVAWFAVDRDDNNVVWFLAHLIEAIRRVRPTLADELGQILEERGDDAERYVLTSLINEIHDSGERMAVVIDDWHMVTGDVTIAAMGFLLDNCCHHLQVIVTTRSQAGLPLSRMRVRDELVEIDAEALRFSVEESRSFLVDIGELTLADNDVADLRESTEGWVAALQLASLSLRGQADPVRLISHMSGRHHAIGEYLAENVLDNLEPEMLDFLLATCVTERTCGALASTLSGGGRGQVLLEEVEKRDLFLHRIDDNGDWFRYHHLFAEFLRRRLERDQPDRVAELHQSASRWFAEHHLLSEAVDHALSAGDQDRAVSLVETDGMDLIERSQMATLLGLTAKLPPRLVVSSPRLQLTTAWANFLLRRTAPTQTALALVDSALDQSTRSETDVADLRAEAAVVRSSVEVSADRIDGVDQLVSDCLSRPDRLRPWVVSVAVNVATFEKIYRFDFDAADRLQDWASRYPRRANGPFGGVIYGYCIAGIAANERLEVASAERHYREALQLGRRSGGSHSNDARLAGALLGDLLYEQGDLVEAERLLDASCELGPEGGVVDFMLATYGTGARIKSLRGDLESAARLLDEGASIAEMLSLPRLRARIRNERVRLGLPTTPGVSTRPLPAEDQIGGNQRETPWVDGILAIAAELDEQTAIWLMLDERTRERVDRACAEAEALAERLRDQGRPRAFLQAQLLLASCLTEAGRITEAKNILAPAAAKCAELGLLRYLLDGGPQIAPALAALRDDQRNDRWQPEWPPIPHPFLDEVLTDYGDSPSSAAVHRQ</sequence>
<feature type="compositionally biased region" description="Low complexity" evidence="9">
    <location>
        <begin position="299"/>
        <end position="310"/>
    </location>
</feature>
<dbReference type="EMBL" id="FNTL01000002">
    <property type="protein sequence ID" value="SEB36628.1"/>
    <property type="molecule type" value="Genomic_DNA"/>
</dbReference>
<keyword evidence="1 7" id="KW-0723">Serine/threonine-protein kinase</keyword>
<keyword evidence="6 7" id="KW-0067">ATP-binding</keyword>
<dbReference type="CDD" id="cd14014">
    <property type="entry name" value="STKc_PknB_like"/>
    <property type="match status" value="1"/>
</dbReference>
<dbReference type="SMART" id="SM00220">
    <property type="entry name" value="S_TKc"/>
    <property type="match status" value="1"/>
</dbReference>
<evidence type="ECO:0000256" key="4">
    <source>
        <dbReference type="ARBA" id="ARBA00022741"/>
    </source>
</evidence>
<dbReference type="Gene3D" id="3.40.50.300">
    <property type="entry name" value="P-loop containing nucleotide triphosphate hydrolases"/>
    <property type="match status" value="1"/>
</dbReference>
<organism evidence="11 12">
    <name type="scientific">Rhodococcus jostii</name>
    <dbReference type="NCBI Taxonomy" id="132919"/>
    <lineage>
        <taxon>Bacteria</taxon>
        <taxon>Bacillati</taxon>
        <taxon>Actinomycetota</taxon>
        <taxon>Actinomycetes</taxon>
        <taxon>Mycobacteriales</taxon>
        <taxon>Nocardiaceae</taxon>
        <taxon>Rhodococcus</taxon>
    </lineage>
</organism>
<evidence type="ECO:0000256" key="3">
    <source>
        <dbReference type="ARBA" id="ARBA00022737"/>
    </source>
</evidence>
<evidence type="ECO:0000256" key="9">
    <source>
        <dbReference type="SAM" id="MobiDB-lite"/>
    </source>
</evidence>
<dbReference type="GO" id="GO:0106310">
    <property type="term" value="F:protein serine kinase activity"/>
    <property type="evidence" value="ECO:0007669"/>
    <property type="project" value="UniProtKB-UniRule"/>
</dbReference>
<dbReference type="PROSITE" id="PS00108">
    <property type="entry name" value="PROTEIN_KINASE_ST"/>
    <property type="match status" value="1"/>
</dbReference>
<comment type="similarity">
    <text evidence="7">Belongs to the protein kinase superfamily.</text>
</comment>
<keyword evidence="5 7" id="KW-0418">Kinase</keyword>
<dbReference type="InterPro" id="IPR017441">
    <property type="entry name" value="Protein_kinase_ATP_BS"/>
</dbReference>
<feature type="region of interest" description="Disordered" evidence="9">
    <location>
        <begin position="289"/>
        <end position="348"/>
    </location>
</feature>
<protein>
    <recommendedName>
        <fullName evidence="7">Serine/threonine-protein kinase PknK</fullName>
        <ecNumber evidence="7">2.7.11.1</ecNumber>
    </recommendedName>
    <alternativeName>
        <fullName evidence="7">Protein kinase K</fullName>
    </alternativeName>
</protein>
<feature type="binding site" evidence="8">
    <location>
        <position position="55"/>
    </location>
    <ligand>
        <name>ATP</name>
        <dbReference type="ChEBI" id="CHEBI:30616"/>
    </ligand>
</feature>
<dbReference type="Pfam" id="PF17874">
    <property type="entry name" value="TPR_MalT"/>
    <property type="match status" value="1"/>
</dbReference>
<keyword evidence="3" id="KW-0677">Repeat</keyword>
<keyword evidence="4 7" id="KW-0547">Nucleotide-binding</keyword>
<dbReference type="OrthoDB" id="136365at2"/>
<evidence type="ECO:0000259" key="10">
    <source>
        <dbReference type="PROSITE" id="PS50011"/>
    </source>
</evidence>
<gene>
    <name evidence="11" type="ORF">SAMN04490220_0423</name>
</gene>
<dbReference type="Gene3D" id="1.10.510.10">
    <property type="entry name" value="Transferase(Phosphotransferase) domain 1"/>
    <property type="match status" value="1"/>
</dbReference>
<dbReference type="PROSITE" id="PS00107">
    <property type="entry name" value="PROTEIN_KINASE_ATP"/>
    <property type="match status" value="1"/>
</dbReference>
<name>A0A1H4ITK1_RHOJO</name>
<evidence type="ECO:0000256" key="6">
    <source>
        <dbReference type="ARBA" id="ARBA00022840"/>
    </source>
</evidence>
<dbReference type="PANTHER" id="PTHR43289:SF6">
    <property type="entry name" value="SERINE_THREONINE-PROTEIN KINASE NEKL-3"/>
    <property type="match status" value="1"/>
</dbReference>
<feature type="domain" description="Protein kinase" evidence="10">
    <location>
        <begin position="26"/>
        <end position="283"/>
    </location>
</feature>
<dbReference type="EC" id="2.7.11.1" evidence="7"/>
<dbReference type="Gene3D" id="3.30.200.20">
    <property type="entry name" value="Phosphorylase Kinase, domain 1"/>
    <property type="match status" value="1"/>
</dbReference>
<dbReference type="RefSeq" id="WP_073357941.1">
    <property type="nucleotide sequence ID" value="NZ_FNTL01000002.1"/>
</dbReference>
<dbReference type="Pfam" id="PF00069">
    <property type="entry name" value="Pkinase"/>
    <property type="match status" value="1"/>
</dbReference>
<dbReference type="SUPFAM" id="SSF56112">
    <property type="entry name" value="Protein kinase-like (PK-like)"/>
    <property type="match status" value="1"/>
</dbReference>
<dbReference type="InterPro" id="IPR041617">
    <property type="entry name" value="TPR_MalT"/>
</dbReference>